<evidence type="ECO:0000313" key="2">
    <source>
        <dbReference type="Proteomes" id="UP001596175"/>
    </source>
</evidence>
<dbReference type="EMBL" id="JBHSKG010000010">
    <property type="protein sequence ID" value="MFC5140362.1"/>
    <property type="molecule type" value="Genomic_DNA"/>
</dbReference>
<dbReference type="Proteomes" id="UP001596175">
    <property type="component" value="Unassembled WGS sequence"/>
</dbReference>
<reference evidence="2" key="1">
    <citation type="journal article" date="2019" name="Int. J. Syst. Evol. Microbiol.">
        <title>The Global Catalogue of Microorganisms (GCM) 10K type strain sequencing project: providing services to taxonomists for standard genome sequencing and annotation.</title>
        <authorList>
            <consortium name="The Broad Institute Genomics Platform"/>
            <consortium name="The Broad Institute Genome Sequencing Center for Infectious Disease"/>
            <person name="Wu L."/>
            <person name="Ma J."/>
        </authorList>
    </citation>
    <scope>NUCLEOTIDE SEQUENCE [LARGE SCALE GENOMIC DNA]</scope>
    <source>
        <strain evidence="2">XZYJ18</strain>
    </source>
</reference>
<comment type="caution">
    <text evidence="1">The sequence shown here is derived from an EMBL/GenBank/DDBJ whole genome shotgun (WGS) entry which is preliminary data.</text>
</comment>
<sequence length="72" mass="8471">MSEDREPDIEFRASVRARRLRFHREPQVRIDATRSGSRRVNLPDEVRPHVTYEDVQIDEAILSWVEAPDDPS</sequence>
<name>A0ABV9ZGR5_9PSEU</name>
<organism evidence="1 2">
    <name type="scientific">Actinomycetospora rhizophila</name>
    <dbReference type="NCBI Taxonomy" id="1416876"/>
    <lineage>
        <taxon>Bacteria</taxon>
        <taxon>Bacillati</taxon>
        <taxon>Actinomycetota</taxon>
        <taxon>Actinomycetes</taxon>
        <taxon>Pseudonocardiales</taxon>
        <taxon>Pseudonocardiaceae</taxon>
        <taxon>Actinomycetospora</taxon>
    </lineage>
</organism>
<keyword evidence="2" id="KW-1185">Reference proteome</keyword>
<gene>
    <name evidence="1" type="ORF">ACFPK1_19140</name>
</gene>
<evidence type="ECO:0000313" key="1">
    <source>
        <dbReference type="EMBL" id="MFC5140362.1"/>
    </source>
</evidence>
<dbReference type="RefSeq" id="WP_378022526.1">
    <property type="nucleotide sequence ID" value="NZ_JBHSKG010000010.1"/>
</dbReference>
<protein>
    <submittedName>
        <fullName evidence="1">Uncharacterized protein</fullName>
    </submittedName>
</protein>
<accession>A0ABV9ZGR5</accession>
<proteinExistence type="predicted"/>